<evidence type="ECO:0000313" key="3">
    <source>
        <dbReference type="Proteomes" id="UP001180020"/>
    </source>
</evidence>
<organism evidence="2 3">
    <name type="scientific">Acorus calamus</name>
    <name type="common">Sweet flag</name>
    <dbReference type="NCBI Taxonomy" id="4465"/>
    <lineage>
        <taxon>Eukaryota</taxon>
        <taxon>Viridiplantae</taxon>
        <taxon>Streptophyta</taxon>
        <taxon>Embryophyta</taxon>
        <taxon>Tracheophyta</taxon>
        <taxon>Spermatophyta</taxon>
        <taxon>Magnoliopsida</taxon>
        <taxon>Liliopsida</taxon>
        <taxon>Acoraceae</taxon>
        <taxon>Acorus</taxon>
    </lineage>
</organism>
<reference evidence="2" key="1">
    <citation type="journal article" date="2023" name="Nat. Commun.">
        <title>Diploid and tetraploid genomes of Acorus and the evolution of monocots.</title>
        <authorList>
            <person name="Ma L."/>
            <person name="Liu K.W."/>
            <person name="Li Z."/>
            <person name="Hsiao Y.Y."/>
            <person name="Qi Y."/>
            <person name="Fu T."/>
            <person name="Tang G.D."/>
            <person name="Zhang D."/>
            <person name="Sun W.H."/>
            <person name="Liu D.K."/>
            <person name="Li Y."/>
            <person name="Chen G.Z."/>
            <person name="Liu X.D."/>
            <person name="Liao X.Y."/>
            <person name="Jiang Y.T."/>
            <person name="Yu X."/>
            <person name="Hao Y."/>
            <person name="Huang J."/>
            <person name="Zhao X.W."/>
            <person name="Ke S."/>
            <person name="Chen Y.Y."/>
            <person name="Wu W.L."/>
            <person name="Hsu J.L."/>
            <person name="Lin Y.F."/>
            <person name="Huang M.D."/>
            <person name="Li C.Y."/>
            <person name="Huang L."/>
            <person name="Wang Z.W."/>
            <person name="Zhao X."/>
            <person name="Zhong W.Y."/>
            <person name="Peng D.H."/>
            <person name="Ahmad S."/>
            <person name="Lan S."/>
            <person name="Zhang J.S."/>
            <person name="Tsai W.C."/>
            <person name="Van de Peer Y."/>
            <person name="Liu Z.J."/>
        </authorList>
    </citation>
    <scope>NUCLEOTIDE SEQUENCE</scope>
    <source>
        <strain evidence="2">CP</strain>
    </source>
</reference>
<keyword evidence="3" id="KW-1185">Reference proteome</keyword>
<dbReference type="Proteomes" id="UP001180020">
    <property type="component" value="Unassembled WGS sequence"/>
</dbReference>
<name>A0AAV9EAU4_ACOCL</name>
<proteinExistence type="predicted"/>
<dbReference type="EMBL" id="JAUJYO010000008">
    <property type="protein sequence ID" value="KAK1310244.1"/>
    <property type="molecule type" value="Genomic_DNA"/>
</dbReference>
<feature type="region of interest" description="Disordered" evidence="1">
    <location>
        <begin position="58"/>
        <end position="88"/>
    </location>
</feature>
<dbReference type="AlphaFoldDB" id="A0AAV9EAU4"/>
<comment type="caution">
    <text evidence="2">The sequence shown here is derived from an EMBL/GenBank/DDBJ whole genome shotgun (WGS) entry which is preliminary data.</text>
</comment>
<evidence type="ECO:0000313" key="2">
    <source>
        <dbReference type="EMBL" id="KAK1310244.1"/>
    </source>
</evidence>
<accession>A0AAV9EAU4</accession>
<sequence length="128" mass="13905">MDIDRIVKRGRERLAQEVEVTSPLPIPTEMETLGEAGKVDEAEALMRKVDMLNAKKTALTQQSTNDKEITYRPQAGPDGIPIKDPNGGGVVGVRNDSGLLLIMNDGDGVVEVTSLAVGDLIRFWKNFA</sequence>
<protein>
    <submittedName>
        <fullName evidence="2">Uncharacterized protein</fullName>
    </submittedName>
</protein>
<evidence type="ECO:0000256" key="1">
    <source>
        <dbReference type="SAM" id="MobiDB-lite"/>
    </source>
</evidence>
<gene>
    <name evidence="2" type="ORF">QJS10_CPA08g00475</name>
</gene>
<reference evidence="2" key="2">
    <citation type="submission" date="2023-06" db="EMBL/GenBank/DDBJ databases">
        <authorList>
            <person name="Ma L."/>
            <person name="Liu K.-W."/>
            <person name="Li Z."/>
            <person name="Hsiao Y.-Y."/>
            <person name="Qi Y."/>
            <person name="Fu T."/>
            <person name="Tang G."/>
            <person name="Zhang D."/>
            <person name="Sun W.-H."/>
            <person name="Liu D.-K."/>
            <person name="Li Y."/>
            <person name="Chen G.-Z."/>
            <person name="Liu X.-D."/>
            <person name="Liao X.-Y."/>
            <person name="Jiang Y.-T."/>
            <person name="Yu X."/>
            <person name="Hao Y."/>
            <person name="Huang J."/>
            <person name="Zhao X.-W."/>
            <person name="Ke S."/>
            <person name="Chen Y.-Y."/>
            <person name="Wu W.-L."/>
            <person name="Hsu J.-L."/>
            <person name="Lin Y.-F."/>
            <person name="Huang M.-D."/>
            <person name="Li C.-Y."/>
            <person name="Huang L."/>
            <person name="Wang Z.-W."/>
            <person name="Zhao X."/>
            <person name="Zhong W.-Y."/>
            <person name="Peng D.-H."/>
            <person name="Ahmad S."/>
            <person name="Lan S."/>
            <person name="Zhang J.-S."/>
            <person name="Tsai W.-C."/>
            <person name="Van De Peer Y."/>
            <person name="Liu Z.-J."/>
        </authorList>
    </citation>
    <scope>NUCLEOTIDE SEQUENCE</scope>
    <source>
        <strain evidence="2">CP</strain>
        <tissue evidence="2">Leaves</tissue>
    </source>
</reference>